<evidence type="ECO:0000313" key="12">
    <source>
        <dbReference type="Proteomes" id="UP000824135"/>
    </source>
</evidence>
<evidence type="ECO:0000256" key="7">
    <source>
        <dbReference type="ARBA" id="ARBA00023139"/>
    </source>
</evidence>
<comment type="subunit">
    <text evidence="4">The complex is composed of two ATP-binding proteins (PstB), two transmembrane proteins (PstC and PstA) and a solute-binding protein (PstS).</text>
</comment>
<dbReference type="AlphaFoldDB" id="A0A9D1Z7P0"/>
<evidence type="ECO:0000256" key="6">
    <source>
        <dbReference type="ARBA" id="ARBA00022729"/>
    </source>
</evidence>
<sequence>MKKFLLAVATIALACGIGVAAVGCGGGDDGDITVVSRVVGSGTRDAFMELIGLEDDQLFEDSSLQQETQNVITTVSGNDKAIGYISLGSLNDNVKDIKVDGVDATEENIKSGSYKMARPFVLVWTDSSKLSAAEKELRDDFLNYMMSTEGQAVVSAEGYVSVSSEAYTCSLTQGATIRISGSTSVAPLMVELVDAYKQEISNTGYSVTINVEQGGSGVGINDAKSGESAIGMVSRELSDSEITTFGESGYETIAQDGIAIIVNNNNPCTNLTVAQIKGIYEGSVRNWSDVGVEFN</sequence>
<comment type="similarity">
    <text evidence="3">Belongs to the PstS family.</text>
</comment>
<dbReference type="InterPro" id="IPR050811">
    <property type="entry name" value="Phosphate_ABC_transporter"/>
</dbReference>
<reference evidence="11" key="2">
    <citation type="submission" date="2021-04" db="EMBL/GenBank/DDBJ databases">
        <authorList>
            <person name="Gilroy R."/>
        </authorList>
    </citation>
    <scope>NUCLEOTIDE SEQUENCE</scope>
    <source>
        <strain evidence="11">CHK199-9574</strain>
    </source>
</reference>
<dbReference type="PANTHER" id="PTHR30570">
    <property type="entry name" value="PERIPLASMIC PHOSPHATE BINDING COMPONENT OF PHOSPHATE ABC TRANSPORTER"/>
    <property type="match status" value="1"/>
</dbReference>
<dbReference type="Proteomes" id="UP000824135">
    <property type="component" value="Unassembled WGS sequence"/>
</dbReference>
<evidence type="ECO:0000256" key="9">
    <source>
        <dbReference type="SAM" id="SignalP"/>
    </source>
</evidence>
<feature type="signal peptide" evidence="9">
    <location>
        <begin position="1"/>
        <end position="20"/>
    </location>
</feature>
<dbReference type="GO" id="GO:0006817">
    <property type="term" value="P:phosphate ion transport"/>
    <property type="evidence" value="ECO:0007669"/>
    <property type="project" value="UniProtKB-KW"/>
</dbReference>
<accession>A0A9D1Z7P0</accession>
<proteinExistence type="inferred from homology"/>
<dbReference type="GO" id="GO:0005886">
    <property type="term" value="C:plasma membrane"/>
    <property type="evidence" value="ECO:0007669"/>
    <property type="project" value="UniProtKB-SubCell"/>
</dbReference>
<keyword evidence="5" id="KW-0813">Transport</keyword>
<feature type="chain" id="PRO_5039104504" evidence="9">
    <location>
        <begin position="21"/>
        <end position="295"/>
    </location>
</feature>
<feature type="domain" description="PBP" evidence="10">
    <location>
        <begin position="26"/>
        <end position="149"/>
    </location>
</feature>
<evidence type="ECO:0000259" key="10">
    <source>
        <dbReference type="Pfam" id="PF12849"/>
    </source>
</evidence>
<evidence type="ECO:0000313" key="11">
    <source>
        <dbReference type="EMBL" id="HIY77695.1"/>
    </source>
</evidence>
<comment type="caution">
    <text evidence="11">The sequence shown here is derived from an EMBL/GenBank/DDBJ whole genome shotgun (WGS) entry which is preliminary data.</text>
</comment>
<dbReference type="Pfam" id="PF12849">
    <property type="entry name" value="PBP_like_2"/>
    <property type="match status" value="2"/>
</dbReference>
<keyword evidence="7" id="KW-0564">Palmitate</keyword>
<keyword evidence="6 9" id="KW-0732">Signal</keyword>
<dbReference type="PANTHER" id="PTHR30570:SF1">
    <property type="entry name" value="PHOSPHATE-BINDING PROTEIN PSTS"/>
    <property type="match status" value="1"/>
</dbReference>
<evidence type="ECO:0000256" key="4">
    <source>
        <dbReference type="ARBA" id="ARBA00011529"/>
    </source>
</evidence>
<evidence type="ECO:0000256" key="8">
    <source>
        <dbReference type="ARBA" id="ARBA00023288"/>
    </source>
</evidence>
<organism evidence="11 12">
    <name type="scientific">Candidatus Borkfalkia excrementavium</name>
    <dbReference type="NCBI Taxonomy" id="2838505"/>
    <lineage>
        <taxon>Bacteria</taxon>
        <taxon>Bacillati</taxon>
        <taxon>Bacillota</taxon>
        <taxon>Clostridia</taxon>
        <taxon>Christensenellales</taxon>
        <taxon>Christensenellaceae</taxon>
        <taxon>Candidatus Borkfalkia</taxon>
    </lineage>
</organism>
<gene>
    <name evidence="11" type="ORF">H9728_01490</name>
</gene>
<comment type="subcellular location">
    <subcellularLocation>
        <location evidence="2">Cell membrane</location>
        <topology evidence="2">Lipid-anchor</topology>
    </subcellularLocation>
</comment>
<keyword evidence="8" id="KW-0449">Lipoprotein</keyword>
<keyword evidence="5" id="KW-0592">Phosphate transport</keyword>
<reference evidence="11" key="1">
    <citation type="journal article" date="2021" name="PeerJ">
        <title>Extensive microbial diversity within the chicken gut microbiome revealed by metagenomics and culture.</title>
        <authorList>
            <person name="Gilroy R."/>
            <person name="Ravi A."/>
            <person name="Getino M."/>
            <person name="Pursley I."/>
            <person name="Horton D.L."/>
            <person name="Alikhan N.F."/>
            <person name="Baker D."/>
            <person name="Gharbi K."/>
            <person name="Hall N."/>
            <person name="Watson M."/>
            <person name="Adriaenssens E.M."/>
            <person name="Foster-Nyarko E."/>
            <person name="Jarju S."/>
            <person name="Secka A."/>
            <person name="Antonio M."/>
            <person name="Oren A."/>
            <person name="Chaudhuri R.R."/>
            <person name="La Ragione R."/>
            <person name="Hildebrand F."/>
            <person name="Pallen M.J."/>
        </authorList>
    </citation>
    <scope>NUCLEOTIDE SEQUENCE</scope>
    <source>
        <strain evidence="11">CHK199-9574</strain>
    </source>
</reference>
<dbReference type="Gene3D" id="3.40.190.10">
    <property type="entry name" value="Periplasmic binding protein-like II"/>
    <property type="match status" value="4"/>
</dbReference>
<evidence type="ECO:0000256" key="2">
    <source>
        <dbReference type="ARBA" id="ARBA00004193"/>
    </source>
</evidence>
<evidence type="ECO:0000256" key="3">
    <source>
        <dbReference type="ARBA" id="ARBA00008725"/>
    </source>
</evidence>
<protein>
    <submittedName>
        <fullName evidence="11">Substrate-binding domain-containing protein</fullName>
    </submittedName>
</protein>
<feature type="domain" description="PBP" evidence="10">
    <location>
        <begin position="173"/>
        <end position="289"/>
    </location>
</feature>
<evidence type="ECO:0000256" key="5">
    <source>
        <dbReference type="ARBA" id="ARBA00022592"/>
    </source>
</evidence>
<dbReference type="SUPFAM" id="SSF53850">
    <property type="entry name" value="Periplasmic binding protein-like II"/>
    <property type="match status" value="2"/>
</dbReference>
<name>A0A9D1Z7P0_9FIRM</name>
<dbReference type="EMBL" id="DXCO01000012">
    <property type="protein sequence ID" value="HIY77695.1"/>
    <property type="molecule type" value="Genomic_DNA"/>
</dbReference>
<evidence type="ECO:0000256" key="1">
    <source>
        <dbReference type="ARBA" id="ARBA00002841"/>
    </source>
</evidence>
<dbReference type="PROSITE" id="PS51257">
    <property type="entry name" value="PROKAR_LIPOPROTEIN"/>
    <property type="match status" value="1"/>
</dbReference>
<comment type="function">
    <text evidence="1">Part of the ABC transporter complex PstSACB involved in phosphate import.</text>
</comment>
<dbReference type="InterPro" id="IPR024370">
    <property type="entry name" value="PBP_domain"/>
</dbReference>